<dbReference type="Gene3D" id="3.30.1330.30">
    <property type="match status" value="1"/>
</dbReference>
<dbReference type="GO" id="GO:0032259">
    <property type="term" value="P:methylation"/>
    <property type="evidence" value="ECO:0007669"/>
    <property type="project" value="UniProtKB-KW"/>
</dbReference>
<dbReference type="AlphaFoldDB" id="A0A9D9H833"/>
<dbReference type="InterPro" id="IPR004441">
    <property type="entry name" value="rRNA_MeTrfase_TrmH"/>
</dbReference>
<dbReference type="PANTHER" id="PTHR46429:SF1">
    <property type="entry name" value="23S RRNA (GUANOSINE-2'-O-)-METHYLTRANSFERASE RLMB"/>
    <property type="match status" value="1"/>
</dbReference>
<keyword evidence="1" id="KW-0489">Methyltransferase</keyword>
<accession>A0A9D9H833</accession>
<evidence type="ECO:0000313" key="4">
    <source>
        <dbReference type="EMBL" id="MBO8438652.1"/>
    </source>
</evidence>
<dbReference type="InterPro" id="IPR001537">
    <property type="entry name" value="SpoU_MeTrfase"/>
</dbReference>
<dbReference type="InterPro" id="IPR029026">
    <property type="entry name" value="tRNA_m1G_MTases_N"/>
</dbReference>
<dbReference type="GO" id="GO:0006396">
    <property type="term" value="P:RNA processing"/>
    <property type="evidence" value="ECO:0007669"/>
    <property type="project" value="InterPro"/>
</dbReference>
<name>A0A9D9H833_9BACT</name>
<sequence>MTKREDMVFGIRAVIEAVEAGKEIDRVLLKRDFSGELAGELFAVLKDNGIRPQRVPVEKLNAITRKNHQGVIAYISPVNYQPIEEIIASVYDRGETPFIVVLDHITDVRNFGAIARTAECAGVHAVVIPSRGSVTVTADAVKTSAGALLTLPVCRPKSLEDAVKYMKSCGLQIVTASEKASTNYTKADMTLPTAIIMGAEDKGVSATLSAISDVAVSMPQFGKIASLNVSVATGILLYEVVRQRNAG</sequence>
<dbReference type="InterPro" id="IPR029028">
    <property type="entry name" value="Alpha/beta_knot_MTases"/>
</dbReference>
<dbReference type="SMART" id="SM00967">
    <property type="entry name" value="SpoU_sub_bind"/>
    <property type="match status" value="1"/>
</dbReference>
<dbReference type="Gene3D" id="3.40.1280.10">
    <property type="match status" value="1"/>
</dbReference>
<organism evidence="4 5">
    <name type="scientific">Candidatus Caccoplasma merdipullorum</name>
    <dbReference type="NCBI Taxonomy" id="2840718"/>
    <lineage>
        <taxon>Bacteria</taxon>
        <taxon>Pseudomonadati</taxon>
        <taxon>Bacteroidota</taxon>
        <taxon>Bacteroidia</taxon>
        <taxon>Bacteroidales</taxon>
        <taxon>Bacteroidaceae</taxon>
        <taxon>Bacteroidaceae incertae sedis</taxon>
        <taxon>Candidatus Caccoplasma</taxon>
    </lineage>
</organism>
<dbReference type="InterPro" id="IPR013123">
    <property type="entry name" value="SpoU_subst-bd"/>
</dbReference>
<dbReference type="Pfam" id="PF08032">
    <property type="entry name" value="SpoU_sub_bind"/>
    <property type="match status" value="1"/>
</dbReference>
<proteinExistence type="predicted"/>
<dbReference type="EMBL" id="JADIMW010000076">
    <property type="protein sequence ID" value="MBO8438652.1"/>
    <property type="molecule type" value="Genomic_DNA"/>
</dbReference>
<protein>
    <submittedName>
        <fullName evidence="4">23S rRNA (Guanosine(2251)-2'-O)-methyltransferase RlmB</fullName>
    </submittedName>
</protein>
<dbReference type="NCBIfam" id="TIGR00186">
    <property type="entry name" value="rRNA_methyl_3"/>
    <property type="match status" value="1"/>
</dbReference>
<evidence type="ECO:0000256" key="1">
    <source>
        <dbReference type="ARBA" id="ARBA00022603"/>
    </source>
</evidence>
<dbReference type="GO" id="GO:0008173">
    <property type="term" value="F:RNA methyltransferase activity"/>
    <property type="evidence" value="ECO:0007669"/>
    <property type="project" value="InterPro"/>
</dbReference>
<dbReference type="CDD" id="cd18103">
    <property type="entry name" value="SpoU-like_RlmB"/>
    <property type="match status" value="1"/>
</dbReference>
<reference evidence="4" key="1">
    <citation type="submission" date="2020-10" db="EMBL/GenBank/DDBJ databases">
        <authorList>
            <person name="Gilroy R."/>
        </authorList>
    </citation>
    <scope>NUCLEOTIDE SEQUENCE</scope>
    <source>
        <strain evidence="4">G3-4614</strain>
    </source>
</reference>
<dbReference type="GO" id="GO:0005829">
    <property type="term" value="C:cytosol"/>
    <property type="evidence" value="ECO:0007669"/>
    <property type="project" value="TreeGrafter"/>
</dbReference>
<evidence type="ECO:0000313" key="5">
    <source>
        <dbReference type="Proteomes" id="UP000823636"/>
    </source>
</evidence>
<comment type="caution">
    <text evidence="4">The sequence shown here is derived from an EMBL/GenBank/DDBJ whole genome shotgun (WGS) entry which is preliminary data.</text>
</comment>
<dbReference type="SUPFAM" id="SSF55315">
    <property type="entry name" value="L30e-like"/>
    <property type="match status" value="1"/>
</dbReference>
<feature type="domain" description="RNA 2-O ribose methyltransferase substrate binding" evidence="3">
    <location>
        <begin position="7"/>
        <end position="81"/>
    </location>
</feature>
<evidence type="ECO:0000256" key="2">
    <source>
        <dbReference type="ARBA" id="ARBA00022679"/>
    </source>
</evidence>
<dbReference type="SUPFAM" id="SSF75217">
    <property type="entry name" value="alpha/beta knot"/>
    <property type="match status" value="1"/>
</dbReference>
<reference evidence="4" key="2">
    <citation type="journal article" date="2021" name="PeerJ">
        <title>Extensive microbial diversity within the chicken gut microbiome revealed by metagenomics and culture.</title>
        <authorList>
            <person name="Gilroy R."/>
            <person name="Ravi A."/>
            <person name="Getino M."/>
            <person name="Pursley I."/>
            <person name="Horton D.L."/>
            <person name="Alikhan N.F."/>
            <person name="Baker D."/>
            <person name="Gharbi K."/>
            <person name="Hall N."/>
            <person name="Watson M."/>
            <person name="Adriaenssens E.M."/>
            <person name="Foster-Nyarko E."/>
            <person name="Jarju S."/>
            <person name="Secka A."/>
            <person name="Antonio M."/>
            <person name="Oren A."/>
            <person name="Chaudhuri R.R."/>
            <person name="La Ragione R."/>
            <person name="Hildebrand F."/>
            <person name="Pallen M.J."/>
        </authorList>
    </citation>
    <scope>NUCLEOTIDE SEQUENCE</scope>
    <source>
        <strain evidence="4">G3-4614</strain>
    </source>
</reference>
<evidence type="ECO:0000259" key="3">
    <source>
        <dbReference type="SMART" id="SM00967"/>
    </source>
</evidence>
<dbReference type="Pfam" id="PF00588">
    <property type="entry name" value="SpoU_methylase"/>
    <property type="match status" value="1"/>
</dbReference>
<dbReference type="InterPro" id="IPR029064">
    <property type="entry name" value="Ribosomal_eL30-like_sf"/>
</dbReference>
<keyword evidence="2" id="KW-0808">Transferase</keyword>
<dbReference type="PANTHER" id="PTHR46429">
    <property type="entry name" value="23S RRNA (GUANOSINE-2'-O-)-METHYLTRANSFERASE RLMB"/>
    <property type="match status" value="1"/>
</dbReference>
<gene>
    <name evidence="4" type="primary">rlmB</name>
    <name evidence="4" type="ORF">IAC54_07135</name>
</gene>
<dbReference type="Proteomes" id="UP000823636">
    <property type="component" value="Unassembled WGS sequence"/>
</dbReference>
<dbReference type="GO" id="GO:0003723">
    <property type="term" value="F:RNA binding"/>
    <property type="evidence" value="ECO:0007669"/>
    <property type="project" value="InterPro"/>
</dbReference>